<keyword evidence="4" id="KW-1185">Reference proteome</keyword>
<feature type="region of interest" description="Disordered" evidence="1">
    <location>
        <begin position="186"/>
        <end position="303"/>
    </location>
</feature>
<evidence type="ECO:0000256" key="1">
    <source>
        <dbReference type="SAM" id="MobiDB-lite"/>
    </source>
</evidence>
<sequence length="571" mass="64371">MAAITGVTIPVRYGEGAERAFLRLQEEILHDTRDGSIFAWRSAGNEDIRGLLARSPSEFRHFATEPESSHQREWTFDGRVSFSSRGIQVESRASQHGSCILLDIGRLGTRDVQGHSPSDRFGVYLRECNGIYFRVNPAAVAGMSETGWPKRLDVARDIDSRSSDKIRAQFNINDQSIDAEIRQGICHNDSTGSLPQRPKKQDSSTKPTLPHELAEYELLKSPQPFKYSARSPSGTKRSRSGQPIMTIKSQRHRGRVPPLESENSEDDEMASSESELDDSSSTGSDSEDGLDSEDSHSLCEDNTVGGYDLDADHKFQSARGDMLGFLYDKIQPWMTSARYVAPPDNKQPPRKRARTTDCRPQSGYLEEEDQTDPELVVISRLDGYFDLACPFYVSNPTKYQHCLLNHDFPSIEDVTRHVKKHHTQPPYCPMCRQTFDRAVVRDCHVRARTCEIRTPEPIDGVSAYQKAELVKGDKPHLSDRRRWLHIWATIFPNTEPCHSPYLEDGIELAVTMARDHWAQDGMDYVAEYLADHHLLCQDQEGEKTAQAAIHSLMLEALLSKVVETHGSVEEG</sequence>
<name>A0A9P5LJH9_9HYPO</name>
<organism evidence="3 4">
    <name type="scientific">Cylindrodendrum hubeiense</name>
    <dbReference type="NCBI Taxonomy" id="595255"/>
    <lineage>
        <taxon>Eukaryota</taxon>
        <taxon>Fungi</taxon>
        <taxon>Dikarya</taxon>
        <taxon>Ascomycota</taxon>
        <taxon>Pezizomycotina</taxon>
        <taxon>Sordariomycetes</taxon>
        <taxon>Hypocreomycetidae</taxon>
        <taxon>Hypocreales</taxon>
        <taxon>Nectriaceae</taxon>
        <taxon>Cylindrodendrum</taxon>
    </lineage>
</organism>
<feature type="compositionally biased region" description="Polar residues" evidence="1">
    <location>
        <begin position="230"/>
        <end position="243"/>
    </location>
</feature>
<feature type="domain" description="DUF8212" evidence="2">
    <location>
        <begin position="19"/>
        <end position="45"/>
    </location>
</feature>
<dbReference type="OrthoDB" id="5241264at2759"/>
<dbReference type="AlphaFoldDB" id="A0A9P5LJH9"/>
<evidence type="ECO:0000313" key="4">
    <source>
        <dbReference type="Proteomes" id="UP000722485"/>
    </source>
</evidence>
<dbReference type="PANTHER" id="PTHR38166">
    <property type="entry name" value="C2H2-TYPE DOMAIN-CONTAINING PROTEIN-RELATED"/>
    <property type="match status" value="1"/>
</dbReference>
<proteinExistence type="predicted"/>
<reference evidence="3" key="1">
    <citation type="submission" date="2020-03" db="EMBL/GenBank/DDBJ databases">
        <title>Draft Genome Sequence of Cylindrodendrum hubeiense.</title>
        <authorList>
            <person name="Buettner E."/>
            <person name="Kellner H."/>
        </authorList>
    </citation>
    <scope>NUCLEOTIDE SEQUENCE</scope>
    <source>
        <strain evidence="3">IHI 201604</strain>
    </source>
</reference>
<evidence type="ECO:0000313" key="3">
    <source>
        <dbReference type="EMBL" id="KAF7553906.1"/>
    </source>
</evidence>
<dbReference type="InterPro" id="IPR058525">
    <property type="entry name" value="DUF8212"/>
</dbReference>
<dbReference type="Proteomes" id="UP000722485">
    <property type="component" value="Unassembled WGS sequence"/>
</dbReference>
<accession>A0A9P5LJH9</accession>
<dbReference type="PANTHER" id="PTHR38166:SF1">
    <property type="entry name" value="C2H2-TYPE DOMAIN-CONTAINING PROTEIN"/>
    <property type="match status" value="1"/>
</dbReference>
<comment type="caution">
    <text evidence="3">The sequence shown here is derived from an EMBL/GenBank/DDBJ whole genome shotgun (WGS) entry which is preliminary data.</text>
</comment>
<gene>
    <name evidence="3" type="ORF">G7Z17_g3309</name>
</gene>
<evidence type="ECO:0000259" key="2">
    <source>
        <dbReference type="Pfam" id="PF26640"/>
    </source>
</evidence>
<dbReference type="Pfam" id="PF26640">
    <property type="entry name" value="DUF8212"/>
    <property type="match status" value="1"/>
</dbReference>
<feature type="compositionally biased region" description="Acidic residues" evidence="1">
    <location>
        <begin position="262"/>
        <end position="278"/>
    </location>
</feature>
<protein>
    <recommendedName>
        <fullName evidence="2">DUF8212 domain-containing protein</fullName>
    </recommendedName>
</protein>
<feature type="region of interest" description="Disordered" evidence="1">
    <location>
        <begin position="339"/>
        <end position="371"/>
    </location>
</feature>
<dbReference type="EMBL" id="JAANBB010000039">
    <property type="protein sequence ID" value="KAF7553906.1"/>
    <property type="molecule type" value="Genomic_DNA"/>
</dbReference>